<sequence length="49" mass="5725">MRHEAVSFLQQGGQCRRRIVCNARPIMRPKVGSRRCSRYAWPILTDEPP</sequence>
<reference evidence="1 2" key="1">
    <citation type="submission" date="2018-02" db="EMBL/GenBank/DDBJ databases">
        <title>FDA/CDC Antimicrobial Resistant Isolate Bank Genome Sequencing.</title>
        <authorList>
            <person name="Benahmed F.H."/>
            <person name="Lutgring J.D."/>
            <person name="Yoo B."/>
            <person name="Machado M."/>
            <person name="Brown A."/>
            <person name="McAllister G."/>
            <person name="Perry A."/>
            <person name="Halpin A.L."/>
            <person name="Vavikolanu K."/>
            <person name="Ott S."/>
            <person name="Zhao X."/>
            <person name="Tallon L.J."/>
            <person name="Sadzewicz L."/>
            <person name="Aluvathingal J."/>
            <person name="Nadendla S."/>
            <person name="Voskania-kordi A."/>
            <person name="Simonyan V."/>
            <person name="Patel J."/>
            <person name="Shawar R.M."/>
        </authorList>
    </citation>
    <scope>NUCLEOTIDE SEQUENCE [LARGE SCALE GENOMIC DNA]</scope>
    <source>
        <strain evidence="1 2">AR_0356</strain>
    </source>
</reference>
<gene>
    <name evidence="1" type="ORF">CSB93_0965</name>
</gene>
<name>A0A2R3J453_9PSED</name>
<evidence type="ECO:0000313" key="1">
    <source>
        <dbReference type="EMBL" id="AVK08958.1"/>
    </source>
</evidence>
<accession>A0A2R3J453</accession>
<proteinExistence type="predicted"/>
<evidence type="ECO:0000313" key="2">
    <source>
        <dbReference type="Proteomes" id="UP000238390"/>
    </source>
</evidence>
<dbReference type="EMBL" id="CP027169">
    <property type="protein sequence ID" value="AVK08958.1"/>
    <property type="molecule type" value="Genomic_DNA"/>
</dbReference>
<keyword evidence="2" id="KW-1185">Reference proteome</keyword>
<dbReference type="AlphaFoldDB" id="A0A2R3J453"/>
<organism evidence="1 2">
    <name type="scientific">Pseudomonas paraeruginosa</name>
    <dbReference type="NCBI Taxonomy" id="2994495"/>
    <lineage>
        <taxon>Bacteria</taxon>
        <taxon>Pseudomonadati</taxon>
        <taxon>Pseudomonadota</taxon>
        <taxon>Gammaproteobacteria</taxon>
        <taxon>Pseudomonadales</taxon>
        <taxon>Pseudomonadaceae</taxon>
        <taxon>Pseudomonas</taxon>
    </lineage>
</organism>
<dbReference type="Proteomes" id="UP000238390">
    <property type="component" value="Chromosome"/>
</dbReference>
<protein>
    <submittedName>
        <fullName evidence="1">Uncharacterized protein</fullName>
    </submittedName>
</protein>